<reference evidence="3" key="2">
    <citation type="journal article" date="2008" name="Nucleic Acids Res.">
        <title>The rice annotation project database (RAP-DB): 2008 update.</title>
        <authorList>
            <consortium name="The rice annotation project (RAP)"/>
        </authorList>
    </citation>
    <scope>GENOME REANNOTATION</scope>
    <source>
        <strain evidence="3">cv. Nipponbare</strain>
    </source>
</reference>
<feature type="region of interest" description="Disordered" evidence="1">
    <location>
        <begin position="199"/>
        <end position="271"/>
    </location>
</feature>
<dbReference type="Proteomes" id="UP000000763">
    <property type="component" value="Chromosome 2"/>
</dbReference>
<dbReference type="EMBL" id="AP005630">
    <property type="protein sequence ID" value="BAD23469.1"/>
    <property type="molecule type" value="Genomic_DNA"/>
</dbReference>
<feature type="region of interest" description="Disordered" evidence="1">
    <location>
        <begin position="1"/>
        <end position="58"/>
    </location>
</feature>
<evidence type="ECO:0000313" key="2">
    <source>
        <dbReference type="EMBL" id="BAD23469.1"/>
    </source>
</evidence>
<reference evidence="3" key="1">
    <citation type="journal article" date="2005" name="Nature">
        <title>The map-based sequence of the rice genome.</title>
        <authorList>
            <consortium name="International rice genome sequencing project (IRGSP)"/>
            <person name="Matsumoto T."/>
            <person name="Wu J."/>
            <person name="Kanamori H."/>
            <person name="Katayose Y."/>
            <person name="Fujisawa M."/>
            <person name="Namiki N."/>
            <person name="Mizuno H."/>
            <person name="Yamamoto K."/>
            <person name="Antonio B.A."/>
            <person name="Baba T."/>
            <person name="Sakata K."/>
            <person name="Nagamura Y."/>
            <person name="Aoki H."/>
            <person name="Arikawa K."/>
            <person name="Arita K."/>
            <person name="Bito T."/>
            <person name="Chiden Y."/>
            <person name="Fujitsuka N."/>
            <person name="Fukunaka R."/>
            <person name="Hamada M."/>
            <person name="Harada C."/>
            <person name="Hayashi A."/>
            <person name="Hijishita S."/>
            <person name="Honda M."/>
            <person name="Hosokawa S."/>
            <person name="Ichikawa Y."/>
            <person name="Idonuma A."/>
            <person name="Iijima M."/>
            <person name="Ikeda M."/>
            <person name="Ikeno M."/>
            <person name="Ito K."/>
            <person name="Ito S."/>
            <person name="Ito T."/>
            <person name="Ito Y."/>
            <person name="Ito Y."/>
            <person name="Iwabuchi A."/>
            <person name="Kamiya K."/>
            <person name="Karasawa W."/>
            <person name="Kurita K."/>
            <person name="Katagiri S."/>
            <person name="Kikuta A."/>
            <person name="Kobayashi H."/>
            <person name="Kobayashi N."/>
            <person name="Machita K."/>
            <person name="Maehara T."/>
            <person name="Masukawa M."/>
            <person name="Mizubayashi T."/>
            <person name="Mukai Y."/>
            <person name="Nagasaki H."/>
            <person name="Nagata Y."/>
            <person name="Naito S."/>
            <person name="Nakashima M."/>
            <person name="Nakama Y."/>
            <person name="Nakamichi Y."/>
            <person name="Nakamura M."/>
            <person name="Meguro A."/>
            <person name="Negishi M."/>
            <person name="Ohta I."/>
            <person name="Ohta T."/>
            <person name="Okamoto M."/>
            <person name="Ono N."/>
            <person name="Saji S."/>
            <person name="Sakaguchi M."/>
            <person name="Sakai K."/>
            <person name="Shibata M."/>
            <person name="Shimokawa T."/>
            <person name="Song J."/>
            <person name="Takazaki Y."/>
            <person name="Terasawa K."/>
            <person name="Tsugane M."/>
            <person name="Tsuji K."/>
            <person name="Ueda S."/>
            <person name="Waki K."/>
            <person name="Yamagata H."/>
            <person name="Yamamoto M."/>
            <person name="Yamamoto S."/>
            <person name="Yamane H."/>
            <person name="Yoshiki S."/>
            <person name="Yoshihara R."/>
            <person name="Yukawa K."/>
            <person name="Zhong H."/>
            <person name="Yano M."/>
            <person name="Yuan Q."/>
            <person name="Ouyang S."/>
            <person name="Liu J."/>
            <person name="Jones K.M."/>
            <person name="Gansberger K."/>
            <person name="Moffat K."/>
            <person name="Hill J."/>
            <person name="Bera J."/>
            <person name="Fadrosh D."/>
            <person name="Jin S."/>
            <person name="Johri S."/>
            <person name="Kim M."/>
            <person name="Overton L."/>
            <person name="Reardon M."/>
            <person name="Tsitrin T."/>
            <person name="Vuong H."/>
            <person name="Weaver B."/>
            <person name="Ciecko A."/>
            <person name="Tallon L."/>
            <person name="Jackson J."/>
            <person name="Pai G."/>
            <person name="Aken S.V."/>
            <person name="Utterback T."/>
            <person name="Reidmuller S."/>
            <person name="Feldblyum T."/>
            <person name="Hsiao J."/>
            <person name="Zismann V."/>
            <person name="Iobst S."/>
            <person name="de Vazeille A.R."/>
            <person name="Buell C.R."/>
            <person name="Ying K."/>
            <person name="Li Y."/>
            <person name="Lu T."/>
            <person name="Huang Y."/>
            <person name="Zhao Q."/>
            <person name="Feng Q."/>
            <person name="Zhang L."/>
            <person name="Zhu J."/>
            <person name="Weng Q."/>
            <person name="Mu J."/>
            <person name="Lu Y."/>
            <person name="Fan D."/>
            <person name="Liu Y."/>
            <person name="Guan J."/>
            <person name="Zhang Y."/>
            <person name="Yu S."/>
            <person name="Liu X."/>
            <person name="Zhang Y."/>
            <person name="Hong G."/>
            <person name="Han B."/>
            <person name="Choisne N."/>
            <person name="Demange N."/>
            <person name="Orjeda G."/>
            <person name="Samain S."/>
            <person name="Cattolico L."/>
            <person name="Pelletier E."/>
            <person name="Couloux A."/>
            <person name="Segurens B."/>
            <person name="Wincker P."/>
            <person name="D'Hont A."/>
            <person name="Scarpelli C."/>
            <person name="Weissenbach J."/>
            <person name="Salanoubat M."/>
            <person name="Quetier F."/>
            <person name="Yu Y."/>
            <person name="Kim H.R."/>
            <person name="Rambo T."/>
            <person name="Currie J."/>
            <person name="Collura K."/>
            <person name="Luo M."/>
            <person name="Yang T."/>
            <person name="Ammiraju J.S.S."/>
            <person name="Engler F."/>
            <person name="Soderlund C."/>
            <person name="Wing R.A."/>
            <person name="Palmer L.E."/>
            <person name="de la Bastide M."/>
            <person name="Spiegel L."/>
            <person name="Nascimento L."/>
            <person name="Zutavern T."/>
            <person name="O'Shaughnessy A."/>
            <person name="Dike S."/>
            <person name="Dedhia N."/>
            <person name="Preston R."/>
            <person name="Balija V."/>
            <person name="McCombie W.R."/>
            <person name="Chow T."/>
            <person name="Chen H."/>
            <person name="Chung M."/>
            <person name="Chen C."/>
            <person name="Shaw J."/>
            <person name="Wu H."/>
            <person name="Hsiao K."/>
            <person name="Chao Y."/>
            <person name="Chu M."/>
            <person name="Cheng C."/>
            <person name="Hour A."/>
            <person name="Lee P."/>
            <person name="Lin S."/>
            <person name="Lin Y."/>
            <person name="Liou J."/>
            <person name="Liu S."/>
            <person name="Hsing Y."/>
            <person name="Raghuvanshi S."/>
            <person name="Mohanty A."/>
            <person name="Bharti A.K."/>
            <person name="Gaur A."/>
            <person name="Gupta V."/>
            <person name="Kumar D."/>
            <person name="Ravi V."/>
            <person name="Vij S."/>
            <person name="Kapur A."/>
            <person name="Khurana P."/>
            <person name="Khurana P."/>
            <person name="Khurana J.P."/>
            <person name="Tyagi A.K."/>
            <person name="Gaikwad K."/>
            <person name="Singh A."/>
            <person name="Dalal V."/>
            <person name="Srivastava S."/>
            <person name="Dixit A."/>
            <person name="Pal A.K."/>
            <person name="Ghazi I.A."/>
            <person name="Yadav M."/>
            <person name="Pandit A."/>
            <person name="Bhargava A."/>
            <person name="Sureshbabu K."/>
            <person name="Batra K."/>
            <person name="Sharma T.R."/>
            <person name="Mohapatra T."/>
            <person name="Singh N.K."/>
            <person name="Messing J."/>
            <person name="Nelson A.B."/>
            <person name="Fuks G."/>
            <person name="Kavchok S."/>
            <person name="Keizer G."/>
            <person name="Linton E."/>
            <person name="Llaca V."/>
            <person name="Song R."/>
            <person name="Tanyolac B."/>
            <person name="Young S."/>
            <person name="Ho-Il K."/>
            <person name="Hahn J.H."/>
            <person name="Sangsakoo G."/>
            <person name="Vanavichit A."/>
            <person name="de Mattos Luiz.A.T."/>
            <person name="Zimmer P.D."/>
            <person name="Malone G."/>
            <person name="Dellagostin O."/>
            <person name="de Oliveira A.C."/>
            <person name="Bevan M."/>
            <person name="Bancroft I."/>
            <person name="Minx P."/>
            <person name="Cordum H."/>
            <person name="Wilson R."/>
            <person name="Cheng Z."/>
            <person name="Jin W."/>
            <person name="Jiang J."/>
            <person name="Leong S.A."/>
            <person name="Iwama H."/>
            <person name="Gojobori T."/>
            <person name="Itoh T."/>
            <person name="Niimura Y."/>
            <person name="Fujii Y."/>
            <person name="Habara T."/>
            <person name="Sakai H."/>
            <person name="Sato Y."/>
            <person name="Wilson G."/>
            <person name="Kumar K."/>
            <person name="McCouch S."/>
            <person name="Juretic N."/>
            <person name="Hoen D."/>
            <person name="Wright S."/>
            <person name="Bruskiewich R."/>
            <person name="Bureau T."/>
            <person name="Miyao A."/>
            <person name="Hirochika H."/>
            <person name="Nishikawa T."/>
            <person name="Kadowaki K."/>
            <person name="Sugiura M."/>
            <person name="Burr B."/>
            <person name="Sasaki T."/>
        </authorList>
    </citation>
    <scope>NUCLEOTIDE SEQUENCE [LARGE SCALE GENOMIC DNA]</scope>
    <source>
        <strain evidence="3">cv. Nipponbare</strain>
    </source>
</reference>
<proteinExistence type="predicted"/>
<evidence type="ECO:0000313" key="3">
    <source>
        <dbReference type="Proteomes" id="UP000000763"/>
    </source>
</evidence>
<protein>
    <submittedName>
        <fullName evidence="2">Uncharacterized protein</fullName>
    </submittedName>
</protein>
<sequence>MLTGARGTVFQQDSGREKRRPRCSSVLRSERRRRHDLRWLGAAGGGGWSTPMSGGERERRGEVVSATQWGSGGDAGVWHDAAKPLMAVARSGGGRSSGGGRLEDHRREVQRWRRGFRAQEGSGERGKWRGRCGECFYRGGEVGPSPGEAESGRQPPAAWAASWGVGGGFGRERWGMRRTWGGGVPRPADSCAGWRRRAETAASWGGSGGHGGGWSRRKGPAPPVSEGREEGTQKRLFAREDRREAEGGEREAGLAGKEEGGSWAEPKKGGKGFNLVFLFI</sequence>
<gene>
    <name evidence="2" type="primary">OSJNBb0021C10.16</name>
</gene>
<dbReference type="AlphaFoldDB" id="Q6K3N4"/>
<organism evidence="2 3">
    <name type="scientific">Oryza sativa subsp. japonica</name>
    <name type="common">Rice</name>
    <dbReference type="NCBI Taxonomy" id="39947"/>
    <lineage>
        <taxon>Eukaryota</taxon>
        <taxon>Viridiplantae</taxon>
        <taxon>Streptophyta</taxon>
        <taxon>Embryophyta</taxon>
        <taxon>Tracheophyta</taxon>
        <taxon>Spermatophyta</taxon>
        <taxon>Magnoliopsida</taxon>
        <taxon>Liliopsida</taxon>
        <taxon>Poales</taxon>
        <taxon>Poaceae</taxon>
        <taxon>BOP clade</taxon>
        <taxon>Oryzoideae</taxon>
        <taxon>Oryzeae</taxon>
        <taxon>Oryzinae</taxon>
        <taxon>Oryza</taxon>
        <taxon>Oryza sativa</taxon>
    </lineage>
</organism>
<evidence type="ECO:0000256" key="1">
    <source>
        <dbReference type="SAM" id="MobiDB-lite"/>
    </source>
</evidence>
<accession>Q6K3N4</accession>
<feature type="compositionally biased region" description="Basic and acidic residues" evidence="1">
    <location>
        <begin position="226"/>
        <end position="268"/>
    </location>
</feature>
<feature type="compositionally biased region" description="Gly residues" evidence="1">
    <location>
        <begin position="205"/>
        <end position="214"/>
    </location>
</feature>
<name>Q6K3N4_ORYSJ</name>